<feature type="chain" id="PRO_5003024295" evidence="4 8">
    <location>
        <begin position="24"/>
        <end position="151"/>
    </location>
</feature>
<dbReference type="GeneID" id="100313689"/>
<feature type="domain" description="EF-hand" evidence="5">
    <location>
        <begin position="121"/>
        <end position="151"/>
    </location>
</feature>
<keyword evidence="3" id="KW-0106">Calcium</keyword>
<dbReference type="PANTHER" id="PTHR23104:SF17">
    <property type="entry name" value="EF-HAND DOMAIN-CONTAINING PROTEIN"/>
    <property type="match status" value="1"/>
</dbReference>
<dbReference type="SUPFAM" id="SSF47473">
    <property type="entry name" value="EF-hand"/>
    <property type="match status" value="1"/>
</dbReference>
<gene>
    <name evidence="8" type="primary">LOC100313689</name>
</gene>
<accession>D1LX99</accession>
<dbReference type="RefSeq" id="NP_001161617.1">
    <property type="nucleotide sequence ID" value="NM_001168145.1"/>
</dbReference>
<name>D1LX99_SACKO</name>
<dbReference type="AlphaFoldDB" id="D1LX99"/>
<evidence type="ECO:0000313" key="8">
    <source>
        <dbReference type="RefSeq" id="NP_001161617.1"/>
    </source>
</evidence>
<feature type="signal peptide" evidence="4 8">
    <location>
        <begin position="1"/>
        <end position="23"/>
    </location>
</feature>
<dbReference type="PROSITE" id="PS00018">
    <property type="entry name" value="EF_HAND_1"/>
    <property type="match status" value="2"/>
</dbReference>
<evidence type="ECO:0000256" key="4">
    <source>
        <dbReference type="SAM" id="SignalP"/>
    </source>
</evidence>
<reference evidence="6" key="1">
    <citation type="submission" date="2009-10" db="EMBL/GenBank/DDBJ databases">
        <authorList>
            <person name="Freeman R.M.Jr."/>
            <person name="Wu M.M."/>
            <person name="Gerhart J.J."/>
        </authorList>
    </citation>
    <scope>NUCLEOTIDE SEQUENCE</scope>
</reference>
<dbReference type="Gene3D" id="1.10.238.10">
    <property type="entry name" value="EF-hand"/>
    <property type="match status" value="1"/>
</dbReference>
<dbReference type="InterPro" id="IPR018247">
    <property type="entry name" value="EF_Hand_1_Ca_BS"/>
</dbReference>
<dbReference type="KEGG" id="sko:100313689"/>
<dbReference type="InterPro" id="IPR011992">
    <property type="entry name" value="EF-hand-dom_pair"/>
</dbReference>
<evidence type="ECO:0000313" key="6">
    <source>
        <dbReference type="EMBL" id="ACY92605.1"/>
    </source>
</evidence>
<evidence type="ECO:0000256" key="3">
    <source>
        <dbReference type="ARBA" id="ARBA00022837"/>
    </source>
</evidence>
<dbReference type="PANTHER" id="PTHR23104">
    <property type="entry name" value="MULTIPLE COAGULATION FACTOR DEFICIENCY PROTEIN 2 NEURAL STEM CELL DERIVED NEURONAL SURVIVAL PROTEIN"/>
    <property type="match status" value="1"/>
</dbReference>
<keyword evidence="2" id="KW-0677">Repeat</keyword>
<dbReference type="PROSITE" id="PS50222">
    <property type="entry name" value="EF_HAND_2"/>
    <property type="match status" value="1"/>
</dbReference>
<protein>
    <submittedName>
        <fullName evidence="6 8">NSCDNSF-like protein</fullName>
    </submittedName>
</protein>
<dbReference type="Pfam" id="PF13499">
    <property type="entry name" value="EF-hand_7"/>
    <property type="match status" value="1"/>
</dbReference>
<reference evidence="8" key="2">
    <citation type="submission" date="2025-05" db="UniProtKB">
        <authorList>
            <consortium name="RefSeq"/>
        </authorList>
    </citation>
    <scope>IDENTIFICATION</scope>
</reference>
<evidence type="ECO:0000256" key="1">
    <source>
        <dbReference type="ARBA" id="ARBA00022729"/>
    </source>
</evidence>
<evidence type="ECO:0000259" key="5">
    <source>
        <dbReference type="PROSITE" id="PS50222"/>
    </source>
</evidence>
<dbReference type="OrthoDB" id="289247at2759"/>
<dbReference type="Proteomes" id="UP000694865">
    <property type="component" value="Unplaced"/>
</dbReference>
<keyword evidence="7" id="KW-1185">Reference proteome</keyword>
<evidence type="ECO:0000313" key="7">
    <source>
        <dbReference type="Proteomes" id="UP000694865"/>
    </source>
</evidence>
<dbReference type="GO" id="GO:0005509">
    <property type="term" value="F:calcium ion binding"/>
    <property type="evidence" value="ECO:0007669"/>
    <property type="project" value="InterPro"/>
</dbReference>
<dbReference type="InterPro" id="IPR002048">
    <property type="entry name" value="EF_hand_dom"/>
</dbReference>
<dbReference type="InterPro" id="IPR052110">
    <property type="entry name" value="MCFD2-like"/>
</dbReference>
<keyword evidence="1 4" id="KW-0732">Signal</keyword>
<organism evidence="6">
    <name type="scientific">Saccoglossus kowalevskii</name>
    <name type="common">Acorn worm</name>
    <dbReference type="NCBI Taxonomy" id="10224"/>
    <lineage>
        <taxon>Eukaryota</taxon>
        <taxon>Metazoa</taxon>
        <taxon>Hemichordata</taxon>
        <taxon>Enteropneusta</taxon>
        <taxon>Harrimaniidae</taxon>
        <taxon>Saccoglossus</taxon>
    </lineage>
</organism>
<evidence type="ECO:0000256" key="2">
    <source>
        <dbReference type="ARBA" id="ARBA00022737"/>
    </source>
</evidence>
<sequence>MDLMPIYRILLVLVCCVVMVCVAQVAQMNQGTHHADHHADRARTLKDKGKIHDQKHIMEHLEGQINKPESEMTDEELQFHYFKMHDYDNNNKLDGIELVSAMTHYHKEDEGDDAPPLSEAEMEEMIDQILQEDDGNKDGYIDFPEFALSTM</sequence>
<dbReference type="EMBL" id="GU076076">
    <property type="protein sequence ID" value="ACY92605.1"/>
    <property type="molecule type" value="mRNA"/>
</dbReference>
<proteinExistence type="evidence at transcript level"/>